<feature type="compositionally biased region" description="Acidic residues" evidence="1">
    <location>
        <begin position="172"/>
        <end position="181"/>
    </location>
</feature>
<evidence type="ECO:0000256" key="1">
    <source>
        <dbReference type="SAM" id="MobiDB-lite"/>
    </source>
</evidence>
<protein>
    <submittedName>
        <fullName evidence="2">Uncharacterized protein</fullName>
    </submittedName>
</protein>
<keyword evidence="3" id="KW-1185">Reference proteome</keyword>
<dbReference type="EMBL" id="ACCL02000003">
    <property type="protein sequence ID" value="EET62154.1"/>
    <property type="molecule type" value="Genomic_DNA"/>
</dbReference>
<dbReference type="eggNOG" id="ENOG5030VT8">
    <property type="taxonomic scope" value="Bacteria"/>
</dbReference>
<dbReference type="Proteomes" id="UP000005561">
    <property type="component" value="Unassembled WGS sequence"/>
</dbReference>
<reference evidence="2" key="1">
    <citation type="submission" date="2009-07" db="EMBL/GenBank/DDBJ databases">
        <authorList>
            <person name="Weinstock G."/>
            <person name="Sodergren E."/>
            <person name="Clifton S."/>
            <person name="Fulton L."/>
            <person name="Fulton B."/>
            <person name="Courtney L."/>
            <person name="Fronick C."/>
            <person name="Harrison M."/>
            <person name="Strong C."/>
            <person name="Farmer C."/>
            <person name="Delahaunty K."/>
            <person name="Markovic C."/>
            <person name="Hall O."/>
            <person name="Minx P."/>
            <person name="Tomlinson C."/>
            <person name="Mitreva M."/>
            <person name="Nelson J."/>
            <person name="Hou S."/>
            <person name="Wollam A."/>
            <person name="Pepin K.H."/>
            <person name="Johnson M."/>
            <person name="Bhonagiri V."/>
            <person name="Nash W.E."/>
            <person name="Warren W."/>
            <person name="Chinwalla A."/>
            <person name="Mardis E.R."/>
            <person name="Wilson R.K."/>
        </authorList>
    </citation>
    <scope>NUCLEOTIDE SEQUENCE [LARGE SCALE GENOMIC DNA]</scope>
    <source>
        <strain evidence="2">DSM 14469</strain>
    </source>
</reference>
<sequence>MKTIFWHILMKTETWSRYVSEYRRFISYIYEYQRGRRQNNCGYAKVEIRSGVFRLRMHLQPGAGDGRELQVYGFVRKQGSVYGILLGSVGCKNHAYDFQTTSQAAHIGGSAYTAGELRGIWLRGGNENYITIWDDEPVSVEQFTDREPDTAPEKEMQAGAAKEEAPSAAENGQEETQPEEVPENRAEPDTVTQGQREDAERADHIQEDVERADHVQEDAARRDLAQAGQQVGQDAAVEAGELQTQAVQPAGSRNGNPMENANVRASAVEDADRRASAVRRRTGALAERWQNFLLHYPRIYPFADEEITQCIRIAPKDISFLPKEEWQYGKNTYLRQAYSQYHHLMLGCHADGRFVLAVPGCFHDMQEKHLARMYGFPYYKEAIWQTAENAPAAGQTGDEEMHAAGAAGRNGNWKMYGESAAGQTGNGEMCAAGAGCAEPEGYWYHFLNEMCP</sequence>
<dbReference type="STRING" id="168384.SAMN05660368_01297"/>
<name>C6LB23_9FIRM</name>
<accession>C6LB23</accession>
<feature type="compositionally biased region" description="Basic and acidic residues" evidence="1">
    <location>
        <begin position="143"/>
        <end position="165"/>
    </location>
</feature>
<feature type="region of interest" description="Disordered" evidence="1">
    <location>
        <begin position="142"/>
        <end position="202"/>
    </location>
</feature>
<gene>
    <name evidence="2" type="ORF">BRYFOR_05818</name>
</gene>
<dbReference type="AlphaFoldDB" id="C6LB23"/>
<evidence type="ECO:0000313" key="3">
    <source>
        <dbReference type="Proteomes" id="UP000005561"/>
    </source>
</evidence>
<organism evidence="2 3">
    <name type="scientific">Marvinbryantia formatexigens DSM 14469</name>
    <dbReference type="NCBI Taxonomy" id="478749"/>
    <lineage>
        <taxon>Bacteria</taxon>
        <taxon>Bacillati</taxon>
        <taxon>Bacillota</taxon>
        <taxon>Clostridia</taxon>
        <taxon>Lachnospirales</taxon>
        <taxon>Lachnospiraceae</taxon>
        <taxon>Marvinbryantia</taxon>
    </lineage>
</organism>
<evidence type="ECO:0000313" key="2">
    <source>
        <dbReference type="EMBL" id="EET62154.1"/>
    </source>
</evidence>
<proteinExistence type="predicted"/>
<comment type="caution">
    <text evidence="2">The sequence shown here is derived from an EMBL/GenBank/DDBJ whole genome shotgun (WGS) entry which is preliminary data.</text>
</comment>